<evidence type="ECO:0000313" key="3">
    <source>
        <dbReference type="EMBL" id="KAL2099527.1"/>
    </source>
</evidence>
<evidence type="ECO:0000259" key="2">
    <source>
        <dbReference type="PROSITE" id="PS50878"/>
    </source>
</evidence>
<feature type="transmembrane region" description="Helical" evidence="1">
    <location>
        <begin position="299"/>
        <end position="323"/>
    </location>
</feature>
<proteinExistence type="predicted"/>
<accession>A0ABD1KKA7</accession>
<dbReference type="PROSITE" id="PS50878">
    <property type="entry name" value="RT_POL"/>
    <property type="match status" value="1"/>
</dbReference>
<organism evidence="3 4">
    <name type="scientific">Coilia grayii</name>
    <name type="common">Gray's grenadier anchovy</name>
    <dbReference type="NCBI Taxonomy" id="363190"/>
    <lineage>
        <taxon>Eukaryota</taxon>
        <taxon>Metazoa</taxon>
        <taxon>Chordata</taxon>
        <taxon>Craniata</taxon>
        <taxon>Vertebrata</taxon>
        <taxon>Euteleostomi</taxon>
        <taxon>Actinopterygii</taxon>
        <taxon>Neopterygii</taxon>
        <taxon>Teleostei</taxon>
        <taxon>Clupei</taxon>
        <taxon>Clupeiformes</taxon>
        <taxon>Clupeoidei</taxon>
        <taxon>Engraulidae</taxon>
        <taxon>Coilinae</taxon>
        <taxon>Coilia</taxon>
    </lineage>
</organism>
<dbReference type="InterPro" id="IPR000477">
    <property type="entry name" value="RT_dom"/>
</dbReference>
<keyword evidence="4" id="KW-1185">Reference proteome</keyword>
<gene>
    <name evidence="3" type="ORF">ACEWY4_003921</name>
</gene>
<dbReference type="Proteomes" id="UP001591681">
    <property type="component" value="Unassembled WGS sequence"/>
</dbReference>
<protein>
    <recommendedName>
        <fullName evidence="2">Reverse transcriptase domain-containing protein</fullName>
    </recommendedName>
</protein>
<dbReference type="PANTHER" id="PTHR19446">
    <property type="entry name" value="REVERSE TRANSCRIPTASES"/>
    <property type="match status" value="1"/>
</dbReference>
<dbReference type="EMBL" id="JBHFQA010000004">
    <property type="protein sequence ID" value="KAL2099527.1"/>
    <property type="molecule type" value="Genomic_DNA"/>
</dbReference>
<reference evidence="3 4" key="1">
    <citation type="submission" date="2024-09" db="EMBL/GenBank/DDBJ databases">
        <title>A chromosome-level genome assembly of Gray's grenadier anchovy, Coilia grayii.</title>
        <authorList>
            <person name="Fu Z."/>
        </authorList>
    </citation>
    <scope>NUCLEOTIDE SEQUENCE [LARGE SCALE GENOMIC DNA]</scope>
    <source>
        <strain evidence="3">G4</strain>
        <tissue evidence="3">Muscle</tissue>
    </source>
</reference>
<comment type="caution">
    <text evidence="3">The sequence shown here is derived from an EMBL/GenBank/DDBJ whole genome shotgun (WGS) entry which is preliminary data.</text>
</comment>
<dbReference type="Pfam" id="PF00078">
    <property type="entry name" value="RVT_1"/>
    <property type="match status" value="1"/>
</dbReference>
<evidence type="ECO:0000256" key="1">
    <source>
        <dbReference type="SAM" id="Phobius"/>
    </source>
</evidence>
<name>A0ABD1KKA7_9TELE</name>
<dbReference type="CDD" id="cd01650">
    <property type="entry name" value="RT_nLTR_like"/>
    <property type="match status" value="1"/>
</dbReference>
<feature type="domain" description="Reverse transcriptase" evidence="2">
    <location>
        <begin position="140"/>
        <end position="404"/>
    </location>
</feature>
<keyword evidence="1" id="KW-0812">Transmembrane</keyword>
<keyword evidence="1" id="KW-0472">Membrane</keyword>
<keyword evidence="1" id="KW-1133">Transmembrane helix</keyword>
<dbReference type="AlphaFoldDB" id="A0ABD1KKA7"/>
<evidence type="ECO:0000313" key="4">
    <source>
        <dbReference type="Proteomes" id="UP001591681"/>
    </source>
</evidence>
<sequence>MLVFPKPCPYGCGYHIHTVYVLYDVYLYICFFKNPYQHARRLLEDKRSGKLEITQSELECHFKEHYSDPARQTPLGPPGYVPRPAPPSHLFDAALPRLSEVEEVVQKARAASAPGPNGIPYKLYKHCPGVLKHLWRLLRVAWKNQVIPSEWQRAVTVFIPKEANSTTIGQFRSIALLNVEGKIFFSILAKRVTSYLVSNGYIDTSCQKAGVPGFPGCVEHSAVIWEQIQRAKRERRDLHVVWLDLANAYGSVPHRLIDYALEFFYIPVCIRAMVSKYFADLQMCCTHQNFTTSWQRREVGIAMGCSISPILFVAAFEVILIGARKMAGGVKLPSGQRLPPVRGYMDDITTILQTAACTARLLKRIDELVAWARMKIKPTKSRSLSLRKGVRSDRTVFVASGEEIPLLATQPVRSLGRTYTADLSDKQMGEAVRKQLADGLAKISESQLPGKYKVWSYQFILYPRVMWPLKMCEVPSSVADKMDRLANSFIKKWLGLPRCLSDVGLFGRNMLQLPLRSISQGYRQEKARLVLELRESTDQLVRAAGSQVRTGRKWKAQEEVDRAISRLKHREVIGRVQEGRAGLGRSETPLFWSRASKKQRRAMVVAEVARTEQDRLRVKAVSQSRQGGWMSWEGVTDRPMSWSDLWKIPQARLSFLIKSTYDILPCPRNLHLWFGAEETCPLCNTINASLQHILSGCKTALSQGRYRWRHDLVLKKLAEVAEACRQEANSRPPAPARLHIPFARAGENPKPAQQRATARFLSPGSEWTMRVDLGRQLQFPREIVETSLRPDLVMWSVPRKTVLLVELTVPWEEGMEAANERKRARYADLAADCREAGWKAVTCPIEVGCRGFVGSSTVRLLRDIGCTGAGCRKASKGLAEEAEKGSFWLWLRRRDKGWGHNT</sequence>